<dbReference type="AlphaFoldDB" id="A0A4R1S8P1"/>
<dbReference type="Proteomes" id="UP000295008">
    <property type="component" value="Unassembled WGS sequence"/>
</dbReference>
<dbReference type="SUPFAM" id="SSF53850">
    <property type="entry name" value="Periplasmic binding protein-like II"/>
    <property type="match status" value="1"/>
</dbReference>
<gene>
    <name evidence="1" type="ORF">EDC14_1003212</name>
</gene>
<dbReference type="PANTHER" id="PTHR43649:SF12">
    <property type="entry name" value="DIACETYLCHITOBIOSE BINDING PROTEIN DASA"/>
    <property type="match status" value="1"/>
</dbReference>
<dbReference type="CDD" id="cd13585">
    <property type="entry name" value="PBP2_TMBP_like"/>
    <property type="match status" value="1"/>
</dbReference>
<organism evidence="1 2">
    <name type="scientific">Hydrogenispora ethanolica</name>
    <dbReference type="NCBI Taxonomy" id="1082276"/>
    <lineage>
        <taxon>Bacteria</taxon>
        <taxon>Bacillati</taxon>
        <taxon>Bacillota</taxon>
        <taxon>Hydrogenispora</taxon>
    </lineage>
</organism>
<proteinExistence type="predicted"/>
<comment type="caution">
    <text evidence="1">The sequence shown here is derived from an EMBL/GenBank/DDBJ whole genome shotgun (WGS) entry which is preliminary data.</text>
</comment>
<dbReference type="Gene3D" id="3.40.190.10">
    <property type="entry name" value="Periplasmic binding protein-like II"/>
    <property type="match status" value="2"/>
</dbReference>
<dbReference type="Pfam" id="PF01547">
    <property type="entry name" value="SBP_bac_1"/>
    <property type="match status" value="1"/>
</dbReference>
<protein>
    <submittedName>
        <fullName evidence="1">Carbohydrate ABC transporter substrate-binding protein (CUT1 family)</fullName>
    </submittedName>
</protein>
<reference evidence="1 2" key="1">
    <citation type="submission" date="2019-03" db="EMBL/GenBank/DDBJ databases">
        <title>Genomic Encyclopedia of Type Strains, Phase IV (KMG-IV): sequencing the most valuable type-strain genomes for metagenomic binning, comparative biology and taxonomic classification.</title>
        <authorList>
            <person name="Goeker M."/>
        </authorList>
    </citation>
    <scope>NUCLEOTIDE SEQUENCE [LARGE SCALE GENOMIC DNA]</scope>
    <source>
        <strain evidence="1 2">LX-B</strain>
    </source>
</reference>
<name>A0A4R1S8P1_HYDET</name>
<keyword evidence="2" id="KW-1185">Reference proteome</keyword>
<accession>A0A4R1S8P1</accession>
<dbReference type="InterPro" id="IPR006059">
    <property type="entry name" value="SBP"/>
</dbReference>
<evidence type="ECO:0000313" key="1">
    <source>
        <dbReference type="EMBL" id="TCL75280.1"/>
    </source>
</evidence>
<evidence type="ECO:0000313" key="2">
    <source>
        <dbReference type="Proteomes" id="UP000295008"/>
    </source>
</evidence>
<sequence length="436" mass="47841">MLRTKQNRWRTGLGLAMLLAVALLVNLPVSQAENVTLRFVAANHPFYDVIKPLLPEFEKQTGIKVRAENYEENQLTPKLTVEFTSNASTIDVFMTRPLQEGKLFSRNKWYEPLNRYINDRKKTPARWGWSDFPKSAVQAVTHQGSIGAVPIVTEWQVVFYRKDLFQQAKLKAPKTLEELEAAAAKLNNPAGEFYGIVSRGQRGAAVTQFSSYLYNFGGDFIKDGKCVIDSPEAVKAFKYYGKLLKNYGPPGVTNMSWPQAQALFASGKVAMWTDASVLIAGLLDEKSKVADKIGVALFPAGPAGNHPFMIVPWSLAIPAQSRNKEAAWKFVQWAASKEIAKKAQLAGLTMARNSVWTDKEVLAKIQPDLALTAKQTGPIATPYDRPLMTAVVEARDIIGDVIVKAIETGGNADIESLAKAAAKGVDALLDKAGEGK</sequence>
<dbReference type="RefSeq" id="WP_243662805.1">
    <property type="nucleotide sequence ID" value="NZ_SLUN01000003.1"/>
</dbReference>
<dbReference type="PANTHER" id="PTHR43649">
    <property type="entry name" value="ARABINOSE-BINDING PROTEIN-RELATED"/>
    <property type="match status" value="1"/>
</dbReference>
<dbReference type="EMBL" id="SLUN01000003">
    <property type="protein sequence ID" value="TCL75280.1"/>
    <property type="molecule type" value="Genomic_DNA"/>
</dbReference>
<dbReference type="InterPro" id="IPR050490">
    <property type="entry name" value="Bact_solute-bd_prot1"/>
</dbReference>